<keyword evidence="2" id="KW-1185">Reference proteome</keyword>
<dbReference type="EMBL" id="JABXBU010002072">
    <property type="protein sequence ID" value="KAF8777055.1"/>
    <property type="molecule type" value="Genomic_DNA"/>
</dbReference>
<organism evidence="1 2">
    <name type="scientific">Argiope bruennichi</name>
    <name type="common">Wasp spider</name>
    <name type="synonym">Aranea bruennichi</name>
    <dbReference type="NCBI Taxonomy" id="94029"/>
    <lineage>
        <taxon>Eukaryota</taxon>
        <taxon>Metazoa</taxon>
        <taxon>Ecdysozoa</taxon>
        <taxon>Arthropoda</taxon>
        <taxon>Chelicerata</taxon>
        <taxon>Arachnida</taxon>
        <taxon>Araneae</taxon>
        <taxon>Araneomorphae</taxon>
        <taxon>Entelegynae</taxon>
        <taxon>Araneoidea</taxon>
        <taxon>Araneidae</taxon>
        <taxon>Argiope</taxon>
    </lineage>
</organism>
<dbReference type="AlphaFoldDB" id="A0A8T0ERR4"/>
<reference evidence="1" key="1">
    <citation type="journal article" date="2020" name="bioRxiv">
        <title>Chromosome-level reference genome of the European wasp spider Argiope bruennichi: a resource for studies on range expansion and evolutionary adaptation.</title>
        <authorList>
            <person name="Sheffer M.M."/>
            <person name="Hoppe A."/>
            <person name="Krehenwinkel H."/>
            <person name="Uhl G."/>
            <person name="Kuss A.W."/>
            <person name="Jensen L."/>
            <person name="Jensen C."/>
            <person name="Gillespie R.G."/>
            <person name="Hoff K.J."/>
            <person name="Prost S."/>
        </authorList>
    </citation>
    <scope>NUCLEOTIDE SEQUENCE</scope>
</reference>
<proteinExistence type="predicted"/>
<accession>A0A8T0ERR4</accession>
<reference evidence="1" key="2">
    <citation type="submission" date="2020-06" db="EMBL/GenBank/DDBJ databases">
        <authorList>
            <person name="Sheffer M."/>
        </authorList>
    </citation>
    <scope>NUCLEOTIDE SEQUENCE</scope>
</reference>
<protein>
    <submittedName>
        <fullName evidence="1">Uncharacterized protein</fullName>
    </submittedName>
</protein>
<name>A0A8T0ERR4_ARGBR</name>
<comment type="caution">
    <text evidence="1">The sequence shown here is derived from an EMBL/GenBank/DDBJ whole genome shotgun (WGS) entry which is preliminary data.</text>
</comment>
<dbReference type="Proteomes" id="UP000807504">
    <property type="component" value="Unassembled WGS sequence"/>
</dbReference>
<evidence type="ECO:0000313" key="1">
    <source>
        <dbReference type="EMBL" id="KAF8777055.1"/>
    </source>
</evidence>
<gene>
    <name evidence="1" type="ORF">HNY73_013980</name>
</gene>
<sequence>MCTDVSKGGRKRNVIRNTSPHPLSPALPFVAGATFFLCEGVAQTQKPFVAVAFAHQKKTWKCAIFFTIHPFTGDGTKLTDVTCSTPKPPSLLLMGCSNSLVFEWEECHGPSQRKDEMFPFDGNGTFIKGFMNKV</sequence>
<evidence type="ECO:0000313" key="2">
    <source>
        <dbReference type="Proteomes" id="UP000807504"/>
    </source>
</evidence>